<accession>X6N158</accession>
<organism evidence="7 8">
    <name type="scientific">Reticulomyxa filosa</name>
    <dbReference type="NCBI Taxonomy" id="46433"/>
    <lineage>
        <taxon>Eukaryota</taxon>
        <taxon>Sar</taxon>
        <taxon>Rhizaria</taxon>
        <taxon>Retaria</taxon>
        <taxon>Foraminifera</taxon>
        <taxon>Monothalamids</taxon>
        <taxon>Reticulomyxidae</taxon>
        <taxon>Reticulomyxa</taxon>
    </lineage>
</organism>
<gene>
    <name evidence="7" type="ORF">RFI_17787</name>
</gene>
<evidence type="ECO:0000256" key="6">
    <source>
        <dbReference type="ARBA" id="ARBA00023180"/>
    </source>
</evidence>
<evidence type="ECO:0000256" key="5">
    <source>
        <dbReference type="ARBA" id="ARBA00023136"/>
    </source>
</evidence>
<proteinExistence type="predicted"/>
<keyword evidence="3" id="KW-0735">Signal-anchor</keyword>
<keyword evidence="2" id="KW-0812">Transmembrane</keyword>
<sequence length="209" mass="24630">MFSFDTPVYPNTTIKRPKNHPKDILSLLLSQQQQSQYTQSIKDHNQWKAAVQEMIKFVEQELHQYTMYPINTLRNIALSMCQSQFVFLVDVDFVPSFNLHDNVMSSVFFKQLFAPPHESDQIQMWDKVFFRKADNVALVIPAFEWNIPTEQQSQFTIPQALKTTLSFNPSNESILPKSPIDILQLLAMQWVRPFHVLRCIHWYLLCTFF</sequence>
<reference evidence="7 8" key="1">
    <citation type="journal article" date="2013" name="Curr. Biol.">
        <title>The Genome of the Foraminiferan Reticulomyxa filosa.</title>
        <authorList>
            <person name="Glockner G."/>
            <person name="Hulsmann N."/>
            <person name="Schleicher M."/>
            <person name="Noegel A.A."/>
            <person name="Eichinger L."/>
            <person name="Gallinger C."/>
            <person name="Pawlowski J."/>
            <person name="Sierra R."/>
            <person name="Euteneuer U."/>
            <person name="Pillet L."/>
            <person name="Moustafa A."/>
            <person name="Platzer M."/>
            <person name="Groth M."/>
            <person name="Szafranski K."/>
            <person name="Schliwa M."/>
        </authorList>
    </citation>
    <scope>NUCLEOTIDE SEQUENCE [LARGE SCALE GENOMIC DNA]</scope>
</reference>
<protein>
    <submittedName>
        <fullName evidence="7">Uncharacterized protein</fullName>
    </submittedName>
</protein>
<dbReference type="AlphaFoldDB" id="X6N158"/>
<dbReference type="GO" id="GO:0042285">
    <property type="term" value="F:xylosyltransferase activity"/>
    <property type="evidence" value="ECO:0007669"/>
    <property type="project" value="TreeGrafter"/>
</dbReference>
<keyword evidence="6" id="KW-0325">Glycoprotein</keyword>
<keyword evidence="8" id="KW-1185">Reference proteome</keyword>
<evidence type="ECO:0000313" key="8">
    <source>
        <dbReference type="Proteomes" id="UP000023152"/>
    </source>
</evidence>
<dbReference type="InterPro" id="IPR051292">
    <property type="entry name" value="Xyl/GlcA_transferase"/>
</dbReference>
<comment type="subcellular location">
    <subcellularLocation>
        <location evidence="1">Membrane</location>
        <topology evidence="1">Single-pass type II membrane protein</topology>
    </subcellularLocation>
</comment>
<keyword evidence="4" id="KW-1133">Transmembrane helix</keyword>
<dbReference type="PANTHER" id="PTHR12270">
    <property type="entry name" value="GLYCOSYLTRANSFERASE-RELATED"/>
    <property type="match status" value="1"/>
</dbReference>
<evidence type="ECO:0000313" key="7">
    <source>
        <dbReference type="EMBL" id="ETO19444.1"/>
    </source>
</evidence>
<dbReference type="GO" id="GO:0035269">
    <property type="term" value="P:protein O-linked glycosylation via mannose"/>
    <property type="evidence" value="ECO:0007669"/>
    <property type="project" value="TreeGrafter"/>
</dbReference>
<evidence type="ECO:0000256" key="2">
    <source>
        <dbReference type="ARBA" id="ARBA00022692"/>
    </source>
</evidence>
<dbReference type="GO" id="GO:0015020">
    <property type="term" value="F:glucuronosyltransferase activity"/>
    <property type="evidence" value="ECO:0007669"/>
    <property type="project" value="TreeGrafter"/>
</dbReference>
<dbReference type="Pfam" id="PF13896">
    <property type="entry name" value="Glyco_transf_49"/>
    <property type="match status" value="1"/>
</dbReference>
<dbReference type="OrthoDB" id="411524at2759"/>
<evidence type="ECO:0000256" key="1">
    <source>
        <dbReference type="ARBA" id="ARBA00004606"/>
    </source>
</evidence>
<dbReference type="Proteomes" id="UP000023152">
    <property type="component" value="Unassembled WGS sequence"/>
</dbReference>
<dbReference type="EMBL" id="ASPP01013668">
    <property type="protein sequence ID" value="ETO19444.1"/>
    <property type="molecule type" value="Genomic_DNA"/>
</dbReference>
<dbReference type="GO" id="GO:0016020">
    <property type="term" value="C:membrane"/>
    <property type="evidence" value="ECO:0007669"/>
    <property type="project" value="UniProtKB-SubCell"/>
</dbReference>
<comment type="caution">
    <text evidence="7">The sequence shown here is derived from an EMBL/GenBank/DDBJ whole genome shotgun (WGS) entry which is preliminary data.</text>
</comment>
<dbReference type="PANTHER" id="PTHR12270:SF52">
    <property type="entry name" value="GLYCOSYLTRANSFERASE-LIKE PROTEIN GNT13-RELATED"/>
    <property type="match status" value="1"/>
</dbReference>
<evidence type="ECO:0000256" key="4">
    <source>
        <dbReference type="ARBA" id="ARBA00022989"/>
    </source>
</evidence>
<evidence type="ECO:0000256" key="3">
    <source>
        <dbReference type="ARBA" id="ARBA00022968"/>
    </source>
</evidence>
<name>X6N158_RETFI</name>
<keyword evidence="5" id="KW-0472">Membrane</keyword>